<protein>
    <submittedName>
        <fullName evidence="2">Uncharacterized protein</fullName>
    </submittedName>
</protein>
<feature type="transmembrane region" description="Helical" evidence="1">
    <location>
        <begin position="157"/>
        <end position="174"/>
    </location>
</feature>
<dbReference type="Proteomes" id="UP000790833">
    <property type="component" value="Unassembled WGS sequence"/>
</dbReference>
<name>A0A9P7VBV8_9ASCO</name>
<accession>A0A9P7VBV8</accession>
<evidence type="ECO:0000313" key="2">
    <source>
        <dbReference type="EMBL" id="KAG7195173.1"/>
    </source>
</evidence>
<sequence length="176" mass="20046">MYRSVKRPDVIINDPERSGISVEQRVPMMNDSYGRPLSKATLATAQALEDARFNGPNDMTYNLQQPMQQASSAPLSPASSVVPAVSSGYNSNYYDPTYPQNVELRYHRGLWGRLQRKFGTDRYRVPFVQTAPLQPEVVVRPGGSTYYRRSFQDQSDFAWVWVVLILVVLLLIVSRR</sequence>
<proteinExistence type="predicted"/>
<dbReference type="EMBL" id="JAHMUF010000004">
    <property type="protein sequence ID" value="KAG7195173.1"/>
    <property type="molecule type" value="Genomic_DNA"/>
</dbReference>
<gene>
    <name evidence="2" type="ORF">KQ657_003697</name>
</gene>
<dbReference type="RefSeq" id="XP_043050720.1">
    <property type="nucleotide sequence ID" value="XM_043194396.1"/>
</dbReference>
<dbReference type="GeneID" id="66117071"/>
<dbReference type="AlphaFoldDB" id="A0A9P7VBV8"/>
<organism evidence="2 3">
    <name type="scientific">Scheffersomyces spartinae</name>
    <dbReference type="NCBI Taxonomy" id="45513"/>
    <lineage>
        <taxon>Eukaryota</taxon>
        <taxon>Fungi</taxon>
        <taxon>Dikarya</taxon>
        <taxon>Ascomycota</taxon>
        <taxon>Saccharomycotina</taxon>
        <taxon>Pichiomycetes</taxon>
        <taxon>Debaryomycetaceae</taxon>
        <taxon>Scheffersomyces</taxon>
    </lineage>
</organism>
<keyword evidence="1" id="KW-0812">Transmembrane</keyword>
<keyword evidence="3" id="KW-1185">Reference proteome</keyword>
<evidence type="ECO:0000256" key="1">
    <source>
        <dbReference type="SAM" id="Phobius"/>
    </source>
</evidence>
<evidence type="ECO:0000313" key="3">
    <source>
        <dbReference type="Proteomes" id="UP000790833"/>
    </source>
</evidence>
<keyword evidence="1" id="KW-1133">Transmembrane helix</keyword>
<reference evidence="2" key="1">
    <citation type="submission" date="2021-03" db="EMBL/GenBank/DDBJ databases">
        <authorList>
            <person name="Palmer J.M."/>
        </authorList>
    </citation>
    <scope>NUCLEOTIDE SEQUENCE</scope>
    <source>
        <strain evidence="2">ARV_011</strain>
    </source>
</reference>
<comment type="caution">
    <text evidence="2">The sequence shown here is derived from an EMBL/GenBank/DDBJ whole genome shotgun (WGS) entry which is preliminary data.</text>
</comment>
<keyword evidence="1" id="KW-0472">Membrane</keyword>